<proteinExistence type="predicted"/>
<reference evidence="2" key="1">
    <citation type="journal article" date="2017" name="Appl. Environ. Microbiol.">
        <title>Molecular characterization of an Endozoicomonas-like organism causing infection in king scallop Pecten maximus L.</title>
        <authorList>
            <person name="Cano I."/>
            <person name="van Aerle R."/>
            <person name="Ross S."/>
            <person name="Verner-Jeffreys D.W."/>
            <person name="Paley R.K."/>
            <person name="Rimmer G."/>
            <person name="Ryder D."/>
            <person name="Hooper P."/>
            <person name="Stone D."/>
            <person name="Feist S.W."/>
        </authorList>
    </citation>
    <scope>NUCLEOTIDE SEQUENCE</scope>
</reference>
<dbReference type="CDD" id="cd03811">
    <property type="entry name" value="GT4_GT28_WabH-like"/>
    <property type="match status" value="1"/>
</dbReference>
<dbReference type="GO" id="GO:0043750">
    <property type="term" value="F:phosphatidylinositol alpha-mannosyltransferase activity"/>
    <property type="evidence" value="ECO:0007669"/>
    <property type="project" value="UniProtKB-EC"/>
</dbReference>
<accession>A0A2H9T4B3</accession>
<dbReference type="Pfam" id="PF00534">
    <property type="entry name" value="Glycos_transf_1"/>
    <property type="match status" value="1"/>
</dbReference>
<dbReference type="PANTHER" id="PTHR12526:SF637">
    <property type="entry name" value="GLYCOSYLTRANSFERASE EPSF-RELATED"/>
    <property type="match status" value="1"/>
</dbReference>
<organism evidence="2">
    <name type="scientific">invertebrate metagenome</name>
    <dbReference type="NCBI Taxonomy" id="1711999"/>
    <lineage>
        <taxon>unclassified sequences</taxon>
        <taxon>metagenomes</taxon>
        <taxon>organismal metagenomes</taxon>
    </lineage>
</organism>
<dbReference type="InterPro" id="IPR001296">
    <property type="entry name" value="Glyco_trans_1"/>
</dbReference>
<dbReference type="Gene3D" id="3.40.50.2000">
    <property type="entry name" value="Glycogen Phosphorylase B"/>
    <property type="match status" value="2"/>
</dbReference>
<evidence type="ECO:0000313" key="2">
    <source>
        <dbReference type="EMBL" id="PJE78063.1"/>
    </source>
</evidence>
<sequence length="370" mass="42827">MYVLQLCHGYGMPFHYVARQYARLFKGSPYRVITVFLTGEKNETIAKMCESHAVFFLENSSKDLRGLKRHQIAQVRKLYRQWNFSFAIAHRYKSLYIASHINNLFVFGVQHAFGGYHRWSRRWYVKQNKRKLILLGVSDAIRDDMRRSLPKLGHDRIHTLYNCIDYEQLRQNLVNKKEARNILGLPKDAYVFGNVGRLHPDKDQETLLRAFARCACQLPDAMVVIVGKGRLEQKLKDLAEELHIRQRVIFTGVIENAAHYFKAFDAFVLTSDHEPFGMVLLEAMVAGVPVAACNTGGAPEIVGNAGEVFGLRDDQRLSQVMIKYYDLDSIRKQEITDKGTQRVIEYFSEEPLRKDMGKFIQYLQVNRNES</sequence>
<evidence type="ECO:0000259" key="1">
    <source>
        <dbReference type="Pfam" id="PF00534"/>
    </source>
</evidence>
<dbReference type="SUPFAM" id="SSF53756">
    <property type="entry name" value="UDP-Glycosyltransferase/glycogen phosphorylase"/>
    <property type="match status" value="1"/>
</dbReference>
<dbReference type="EMBL" id="NSIT01000276">
    <property type="protein sequence ID" value="PJE78063.1"/>
    <property type="molecule type" value="Genomic_DNA"/>
</dbReference>
<feature type="domain" description="Glycosyl transferase family 1" evidence="1">
    <location>
        <begin position="176"/>
        <end position="328"/>
    </location>
</feature>
<gene>
    <name evidence="2" type="primary">pimB</name>
    <name evidence="2" type="ORF">CI610_03008</name>
</gene>
<protein>
    <submittedName>
        <fullName evidence="2">GDP-mannose-dependent monoacylated alpha-(1-6)-phosphatidylinositol monomannoside mannosyltransferase</fullName>
        <ecNumber evidence="2">2.4.1.345</ecNumber>
    </submittedName>
</protein>
<comment type="caution">
    <text evidence="2">The sequence shown here is derived from an EMBL/GenBank/DDBJ whole genome shotgun (WGS) entry which is preliminary data.</text>
</comment>
<dbReference type="AlphaFoldDB" id="A0A2H9T4B3"/>
<dbReference type="EC" id="2.4.1.345" evidence="2"/>
<dbReference type="PANTHER" id="PTHR12526">
    <property type="entry name" value="GLYCOSYLTRANSFERASE"/>
    <property type="match status" value="1"/>
</dbReference>
<keyword evidence="2" id="KW-0808">Transferase</keyword>
<name>A0A2H9T4B3_9ZZZZ</name>
<keyword evidence="2" id="KW-0328">Glycosyltransferase</keyword>